<sequence>MPDAQYGPALAARIVRGRGREPVAVSPLGGVVNEVYRVQGAGFDWVVRFSADPLLPNEFPVEEWAMHAARQAGIPVPDVVGSGRLDDRPYLILRYCEPAADGLADPWTWLGRYCRAIGRLPLAGAPGAVFSRFGRDLPTAWRAHLVYNLDALGPDDPLLRDGAYRAEHLPGLRAVLRELQAESFDFGLAHGDLAPRNLIAPVSAAAPVLLDWGAASTGPAPWTDLQQVYQWAVLDRTITPAALAAFAAAAGIPMTEATERMLRRLTVLRFLDLARWARERRPELYAGYLAACAAGIRFTLRP</sequence>
<protein>
    <recommendedName>
        <fullName evidence="1">Aminoglycoside phosphotransferase domain-containing protein</fullName>
    </recommendedName>
</protein>
<dbReference type="OrthoDB" id="30633at2"/>
<proteinExistence type="predicted"/>
<dbReference type="SUPFAM" id="SSF56112">
    <property type="entry name" value="Protein kinase-like (PK-like)"/>
    <property type="match status" value="1"/>
</dbReference>
<dbReference type="InterPro" id="IPR002575">
    <property type="entry name" value="Aminoglycoside_PTrfase"/>
</dbReference>
<dbReference type="Pfam" id="PF01636">
    <property type="entry name" value="APH"/>
    <property type="match status" value="1"/>
</dbReference>
<dbReference type="RefSeq" id="WP_110125680.1">
    <property type="nucleotide sequence ID" value="NZ_QHLY01000005.1"/>
</dbReference>
<evidence type="ECO:0000259" key="1">
    <source>
        <dbReference type="Pfam" id="PF01636"/>
    </source>
</evidence>
<evidence type="ECO:0000313" key="3">
    <source>
        <dbReference type="Proteomes" id="UP000246722"/>
    </source>
</evidence>
<keyword evidence="3" id="KW-1185">Reference proteome</keyword>
<dbReference type="AlphaFoldDB" id="A0A317ZXM6"/>
<organism evidence="2 3">
    <name type="scientific">Cryobacterium arcticum</name>
    <dbReference type="NCBI Taxonomy" id="670052"/>
    <lineage>
        <taxon>Bacteria</taxon>
        <taxon>Bacillati</taxon>
        <taxon>Actinomycetota</taxon>
        <taxon>Actinomycetes</taxon>
        <taxon>Micrococcales</taxon>
        <taxon>Microbacteriaceae</taxon>
        <taxon>Cryobacterium</taxon>
    </lineage>
</organism>
<accession>A0A317ZXM6</accession>
<dbReference type="InterPro" id="IPR011009">
    <property type="entry name" value="Kinase-like_dom_sf"/>
</dbReference>
<dbReference type="EMBL" id="QHLY01000005">
    <property type="protein sequence ID" value="PXA72153.1"/>
    <property type="molecule type" value="Genomic_DNA"/>
</dbReference>
<comment type="caution">
    <text evidence="2">The sequence shown here is derived from an EMBL/GenBank/DDBJ whole genome shotgun (WGS) entry which is preliminary data.</text>
</comment>
<dbReference type="Proteomes" id="UP000246722">
    <property type="component" value="Unassembled WGS sequence"/>
</dbReference>
<name>A0A317ZXM6_9MICO</name>
<evidence type="ECO:0000313" key="2">
    <source>
        <dbReference type="EMBL" id="PXA72153.1"/>
    </source>
</evidence>
<reference evidence="2 3" key="1">
    <citation type="submission" date="2018-05" db="EMBL/GenBank/DDBJ databases">
        <title>Genetic diversity of glacier-inhabiting Cryobacterium bacteria in China and description of Cryobacterium mengkeensis sp. nov. and Arthrobacter glacialis sp. nov.</title>
        <authorList>
            <person name="Liu Q."/>
            <person name="Xin Y.-H."/>
        </authorList>
    </citation>
    <scope>NUCLEOTIDE SEQUENCE [LARGE SCALE GENOMIC DNA]</scope>
    <source>
        <strain evidence="2 3">SK-1</strain>
    </source>
</reference>
<gene>
    <name evidence="2" type="ORF">CTB96_04450</name>
</gene>
<dbReference type="Gene3D" id="3.30.200.150">
    <property type="match status" value="1"/>
</dbReference>
<dbReference type="Gene3D" id="3.90.1200.10">
    <property type="match status" value="1"/>
</dbReference>
<feature type="domain" description="Aminoglycoside phosphotransferase" evidence="1">
    <location>
        <begin position="29"/>
        <end position="256"/>
    </location>
</feature>